<dbReference type="Pfam" id="PF00171">
    <property type="entry name" value="Aldedh"/>
    <property type="match status" value="1"/>
</dbReference>
<evidence type="ECO:0000313" key="4">
    <source>
        <dbReference type="Proteomes" id="UP000295606"/>
    </source>
</evidence>
<feature type="domain" description="Aldehyde dehydrogenase" evidence="2">
    <location>
        <begin position="15"/>
        <end position="283"/>
    </location>
</feature>
<dbReference type="Gene3D" id="3.40.309.10">
    <property type="entry name" value="Aldehyde Dehydrogenase, Chain A, domain 2"/>
    <property type="match status" value="1"/>
</dbReference>
<evidence type="ECO:0000313" key="3">
    <source>
        <dbReference type="EMBL" id="TDG06032.1"/>
    </source>
</evidence>
<dbReference type="SUPFAM" id="SSF53720">
    <property type="entry name" value="ALDH-like"/>
    <property type="match status" value="1"/>
</dbReference>
<name>A0A4R5LAG3_9BURK</name>
<dbReference type="OrthoDB" id="9815791at2"/>
<keyword evidence="1" id="KW-0560">Oxidoreductase</keyword>
<protein>
    <submittedName>
        <fullName evidence="3">Aldehyde dehydrogenase family protein</fullName>
    </submittedName>
</protein>
<dbReference type="InterPro" id="IPR016162">
    <property type="entry name" value="Ald_DH_N"/>
</dbReference>
<sequence length="484" mass="50259">MNVRETVANAAGAGKPEAPAPQISALVARARAAQQAFEFAGQATLDTAAAAAAWAIMEPGRNRELAELAVRDTGLGNAEDKFRKNYRKTLGLLRDLHGKKTCGVIARDEATGIVEIARAVGVVAAITPSTNPAATPANKIINALKCGNAVIVAPSPKGYGACEALIGFIHAQFAKAGLDPALVQMLPAPVDKAATAALMREADLVVATGSQANVRMAYASGTPAFGVGAGNVASIVTRTANLRDAAHKIAASKTFDNATSCSSENSVVIDEAVYDAMLHELAASGGVLLDAQQKAQLQAAMWTDGKLSARCTAKSAAQIAHAAGLDEVAEAAACAGAFLMVEESGFGAAHPFSGEKLAPVLTVYRARDFDAAADIVSSLYAYMGAGHSVGLHTDEPDEAVTLGSTLPVARVIVNQAHCFATGGNFDNGLPFSLSMGCGTWGRNNFSDNLGFRQYLNITRVAYPITEHVPELDTLLGDYFRRFGQ</sequence>
<comment type="caution">
    <text evidence="3">The sequence shown here is derived from an EMBL/GenBank/DDBJ whole genome shotgun (WGS) entry which is preliminary data.</text>
</comment>
<evidence type="ECO:0000259" key="2">
    <source>
        <dbReference type="Pfam" id="PF00171"/>
    </source>
</evidence>
<dbReference type="InterPro" id="IPR016163">
    <property type="entry name" value="Ald_DH_C"/>
</dbReference>
<dbReference type="NCBIfam" id="NF047625">
    <property type="entry name" value="AcylSulfactDhSauS"/>
    <property type="match status" value="1"/>
</dbReference>
<dbReference type="GO" id="GO:0016620">
    <property type="term" value="F:oxidoreductase activity, acting on the aldehyde or oxo group of donors, NAD or NADP as acceptor"/>
    <property type="evidence" value="ECO:0007669"/>
    <property type="project" value="InterPro"/>
</dbReference>
<organism evidence="3 4">
    <name type="scientific">Paraburkholderia guartelaensis</name>
    <dbReference type="NCBI Taxonomy" id="2546446"/>
    <lineage>
        <taxon>Bacteria</taxon>
        <taxon>Pseudomonadati</taxon>
        <taxon>Pseudomonadota</taxon>
        <taxon>Betaproteobacteria</taxon>
        <taxon>Burkholderiales</taxon>
        <taxon>Burkholderiaceae</taxon>
        <taxon>Paraburkholderia</taxon>
    </lineage>
</organism>
<dbReference type="EMBL" id="SMOD01000017">
    <property type="protein sequence ID" value="TDG06032.1"/>
    <property type="molecule type" value="Genomic_DNA"/>
</dbReference>
<reference evidence="3 4" key="1">
    <citation type="submission" date="2019-03" db="EMBL/GenBank/DDBJ databases">
        <title>Paraburkholderia sp. isolated from native Mimosa gymnas in Guartela State Park, Brazil.</title>
        <authorList>
            <person name="Paulitsch F."/>
            <person name="Hungria M."/>
            <person name="Delamuta J.R.M."/>
            <person name="Ribeiro R.A."/>
            <person name="Dall'Agnol R."/>
            <person name="Silva J.S.B."/>
        </authorList>
    </citation>
    <scope>NUCLEOTIDE SEQUENCE [LARGE SCALE GENOMIC DNA]</scope>
    <source>
        <strain evidence="3 4">CNPSo 3008</strain>
    </source>
</reference>
<proteinExistence type="predicted"/>
<dbReference type="AlphaFoldDB" id="A0A4R5LAG3"/>
<dbReference type="RefSeq" id="WP_133184955.1">
    <property type="nucleotide sequence ID" value="NZ_SMOD01000017.1"/>
</dbReference>
<dbReference type="Proteomes" id="UP000295606">
    <property type="component" value="Unassembled WGS sequence"/>
</dbReference>
<dbReference type="InterPro" id="IPR016161">
    <property type="entry name" value="Ald_DH/histidinol_DH"/>
</dbReference>
<evidence type="ECO:0000256" key="1">
    <source>
        <dbReference type="ARBA" id="ARBA00023002"/>
    </source>
</evidence>
<accession>A0A4R5LAG3</accession>
<dbReference type="Gene3D" id="3.40.605.10">
    <property type="entry name" value="Aldehyde Dehydrogenase, Chain A, domain 1"/>
    <property type="match status" value="1"/>
</dbReference>
<gene>
    <name evidence="3" type="ORF">E1N52_22610</name>
</gene>
<dbReference type="PANTHER" id="PTHR11699">
    <property type="entry name" value="ALDEHYDE DEHYDROGENASE-RELATED"/>
    <property type="match status" value="1"/>
</dbReference>
<dbReference type="InterPro" id="IPR015590">
    <property type="entry name" value="Aldehyde_DH_dom"/>
</dbReference>